<dbReference type="EMBL" id="CAMAPF010000942">
    <property type="protein sequence ID" value="CAH9126551.1"/>
    <property type="molecule type" value="Genomic_DNA"/>
</dbReference>
<dbReference type="EMBL" id="CAMAPF010000123">
    <property type="protein sequence ID" value="CAH9103835.1"/>
    <property type="molecule type" value="Genomic_DNA"/>
</dbReference>
<evidence type="ECO:0000313" key="4">
    <source>
        <dbReference type="EMBL" id="CAH9126551.1"/>
    </source>
</evidence>
<evidence type="ECO:0008006" key="7">
    <source>
        <dbReference type="Google" id="ProtNLM"/>
    </source>
</evidence>
<feature type="domain" description="F-box/LRR-repeat protein 15/At3g58940/PEG3-like LRR" evidence="2">
    <location>
        <begin position="105"/>
        <end position="214"/>
    </location>
</feature>
<protein>
    <recommendedName>
        <fullName evidence="7">F-box domain-containing protein</fullName>
    </recommendedName>
</protein>
<organism evidence="5 6">
    <name type="scientific">Cuscuta epithymum</name>
    <dbReference type="NCBI Taxonomy" id="186058"/>
    <lineage>
        <taxon>Eukaryota</taxon>
        <taxon>Viridiplantae</taxon>
        <taxon>Streptophyta</taxon>
        <taxon>Embryophyta</taxon>
        <taxon>Tracheophyta</taxon>
        <taxon>Spermatophyta</taxon>
        <taxon>Magnoliopsida</taxon>
        <taxon>eudicotyledons</taxon>
        <taxon>Gunneridae</taxon>
        <taxon>Pentapetalae</taxon>
        <taxon>asterids</taxon>
        <taxon>lamiids</taxon>
        <taxon>Solanales</taxon>
        <taxon>Convolvulaceae</taxon>
        <taxon>Cuscuteae</taxon>
        <taxon>Cuscuta</taxon>
        <taxon>Cuscuta subgen. Cuscuta</taxon>
    </lineage>
</organism>
<evidence type="ECO:0000313" key="6">
    <source>
        <dbReference type="Proteomes" id="UP001152523"/>
    </source>
</evidence>
<gene>
    <name evidence="3" type="ORF">CEPIT_LOCUS16566</name>
    <name evidence="4" type="ORF">CEPIT_LOCUS27623</name>
    <name evidence="5" type="ORF">CEPIT_LOCUS38586</name>
</gene>
<comment type="caution">
    <text evidence="5">The sequence shown here is derived from an EMBL/GenBank/DDBJ whole genome shotgun (WGS) entry which is preliminary data.</text>
</comment>
<dbReference type="InterPro" id="IPR053781">
    <property type="entry name" value="F-box_AtFBL13-like"/>
</dbReference>
<dbReference type="PANTHER" id="PTHR31900">
    <property type="entry name" value="F-BOX/RNI SUPERFAMILY PROTEIN-RELATED"/>
    <property type="match status" value="1"/>
</dbReference>
<dbReference type="AlphaFoldDB" id="A0AAV0FYG1"/>
<proteinExistence type="predicted"/>
<sequence>MAAEDRISGLPGDILDHILGLLPIRDAARTSVLSTVWRDVWLSLSQLIFDTNFFIHIHDRYIAESTMFVINKILMRHNKPIRKFVFHFDNFFWAKRDKKTSWVELDEWLLYLTRNGVEELDLSFGSSAYAYVLPNFIFSCSTLKKLCLHGVFVEPINVSCIFPNVTSLCLKRIQFDSKNLFYSPTDLPMLESLECGDISGFNMTAPKLRSLKISNVFNMTSHGVLPFTLDLKPISSLHLDHCSAKDIIKEFRRLGKQGTMLNVGCLKLCLRVLSDEISAFIKLLQMCPNLYKLDIELSNIGVAFTTEASLECREFILAETCQRVHILNISCAFRGTMPEMILFKWLVSCFPMLENVFIYQRKTFCSNTEFKNKRKLLRFLRDSSKADIVYSEKGC</sequence>
<keyword evidence="6" id="KW-1185">Reference proteome</keyword>
<evidence type="ECO:0000313" key="3">
    <source>
        <dbReference type="EMBL" id="CAH9103835.1"/>
    </source>
</evidence>
<evidence type="ECO:0000259" key="2">
    <source>
        <dbReference type="Pfam" id="PF24758"/>
    </source>
</evidence>
<reference evidence="5" key="1">
    <citation type="submission" date="2022-07" db="EMBL/GenBank/DDBJ databases">
        <authorList>
            <person name="Macas J."/>
            <person name="Novak P."/>
            <person name="Neumann P."/>
        </authorList>
    </citation>
    <scope>NUCLEOTIDE SEQUENCE</scope>
</reference>
<dbReference type="InterPro" id="IPR036047">
    <property type="entry name" value="F-box-like_dom_sf"/>
</dbReference>
<dbReference type="EMBL" id="CAMAPF010001026">
    <property type="protein sequence ID" value="CAH9140736.1"/>
    <property type="molecule type" value="Genomic_DNA"/>
</dbReference>
<dbReference type="Pfam" id="PF00646">
    <property type="entry name" value="F-box"/>
    <property type="match status" value="1"/>
</dbReference>
<dbReference type="InterPro" id="IPR050232">
    <property type="entry name" value="FBL13/AtMIF1-like"/>
</dbReference>
<dbReference type="PANTHER" id="PTHR31900:SF30">
    <property type="entry name" value="SUPERFAMILY PROTEIN, PUTATIVE-RELATED"/>
    <property type="match status" value="1"/>
</dbReference>
<dbReference type="InterPro" id="IPR001810">
    <property type="entry name" value="F-box_dom"/>
</dbReference>
<dbReference type="InterPro" id="IPR055411">
    <property type="entry name" value="LRR_FXL15/At3g58940/PEG3-like"/>
</dbReference>
<dbReference type="Proteomes" id="UP001152523">
    <property type="component" value="Unassembled WGS sequence"/>
</dbReference>
<name>A0AAV0FYG1_9ASTE</name>
<evidence type="ECO:0000313" key="5">
    <source>
        <dbReference type="EMBL" id="CAH9140736.1"/>
    </source>
</evidence>
<feature type="domain" description="F-box" evidence="1">
    <location>
        <begin position="7"/>
        <end position="45"/>
    </location>
</feature>
<dbReference type="InterPro" id="IPR032675">
    <property type="entry name" value="LRR_dom_sf"/>
</dbReference>
<dbReference type="SUPFAM" id="SSF81383">
    <property type="entry name" value="F-box domain"/>
    <property type="match status" value="1"/>
</dbReference>
<dbReference type="Pfam" id="PF24758">
    <property type="entry name" value="LRR_At5g56370"/>
    <property type="match status" value="1"/>
</dbReference>
<dbReference type="CDD" id="cd22160">
    <property type="entry name" value="F-box_AtFBL13-like"/>
    <property type="match status" value="1"/>
</dbReference>
<accession>A0AAV0FYG1</accession>
<dbReference type="SUPFAM" id="SSF52047">
    <property type="entry name" value="RNI-like"/>
    <property type="match status" value="1"/>
</dbReference>
<dbReference type="Gene3D" id="3.80.10.10">
    <property type="entry name" value="Ribonuclease Inhibitor"/>
    <property type="match status" value="1"/>
</dbReference>
<evidence type="ECO:0000259" key="1">
    <source>
        <dbReference type="Pfam" id="PF00646"/>
    </source>
</evidence>